<evidence type="ECO:0000313" key="2">
    <source>
        <dbReference type="Proteomes" id="UP000192343"/>
    </source>
</evidence>
<dbReference type="Proteomes" id="UP000192343">
    <property type="component" value="Unassembled WGS sequence"/>
</dbReference>
<reference evidence="1 2" key="1">
    <citation type="submission" date="2017-03" db="EMBL/GenBank/DDBJ databases">
        <title>Draft Genome sequence of Marispirochaeta sp. strain JC444.</title>
        <authorList>
            <person name="Shivani Y."/>
            <person name="Subhash Y."/>
            <person name="Sasikala C."/>
            <person name="Ramana C."/>
        </authorList>
    </citation>
    <scope>NUCLEOTIDE SEQUENCE [LARGE SCALE GENOMIC DNA]</scope>
    <source>
        <strain evidence="1 2">JC444</strain>
    </source>
</reference>
<dbReference type="STRING" id="1963862.B4O97_15875"/>
<proteinExistence type="predicted"/>
<dbReference type="RefSeq" id="WP_083052335.1">
    <property type="nucleotide sequence ID" value="NZ_MWQY01000020.1"/>
</dbReference>
<keyword evidence="2" id="KW-1185">Reference proteome</keyword>
<dbReference type="EMBL" id="MWQY01000020">
    <property type="protein sequence ID" value="ORC32772.1"/>
    <property type="molecule type" value="Genomic_DNA"/>
</dbReference>
<accession>A0A1Y1RVU0</accession>
<sequence length="689" mass="76224">MLLLNHSSRLQVPGFLTVITVMAVFLVFPGCPTGGSGDRGGSNGEADQTFTADPLSLETSAAISESCAEVELLLMSRGISQAMLAAVPILENHDCVNDVSWVEQPGRDPYLLVEFSNGMLFLMDIIRLTDIRPPVTGDQGIPASGSTEPLSSSLIQGIVQPHGTRAQFFDLPEFSTDTCLWMNLFEDAGYSWEYLPDWRVEDFRNLHQNAFTYVATHGSVFQHGDEEYFAFHIPSHMRCTDDDLSYIANGDFWDIAVILQRGIYIVENEDPFVSEDTRYMITNKYIEKYSSAFSDGSIFYADCCYSAEPNPYDEESIPLVNTLLGMNVGQVLGWNAQTGNRGSIRAANFLVGQMMGDLSGLDLLDEDFSGKPFKPYSLLDSFTALQHFFWHYSVPGELILFGNGGTILRPSIKHLHVNVDVEGGEDDELSLLGNFGDRSGMVMVSEVQDNPAAGTSLSWTDWQDDGIMATLDNETAGYITVVVDGVPSNAFPLSRWEITDLEVTGIHPGGIGPQLELTINASWRGEILDERDGILSDESETFMEPAWSEPNPENSRTATEFSISSSCYYSFSGTFEDSRYRYEYPDGANQGSMPLSFNGMQNFLGTVTMRPDEGKALFNILLTREAFVLKTDKQSGATTADEIFVSVGLIFETGMDKDGNISSHEELSPYQFTLPDIEPEYPPLQETCR</sequence>
<organism evidence="1 2">
    <name type="scientific">Marispirochaeta aestuarii</name>
    <dbReference type="NCBI Taxonomy" id="1963862"/>
    <lineage>
        <taxon>Bacteria</taxon>
        <taxon>Pseudomonadati</taxon>
        <taxon>Spirochaetota</taxon>
        <taxon>Spirochaetia</taxon>
        <taxon>Spirochaetales</taxon>
        <taxon>Spirochaetaceae</taxon>
        <taxon>Marispirochaeta</taxon>
    </lineage>
</organism>
<gene>
    <name evidence="1" type="ORF">B4O97_15875</name>
</gene>
<comment type="caution">
    <text evidence="1">The sequence shown here is derived from an EMBL/GenBank/DDBJ whole genome shotgun (WGS) entry which is preliminary data.</text>
</comment>
<name>A0A1Y1RVU0_9SPIO</name>
<dbReference type="AlphaFoldDB" id="A0A1Y1RVU0"/>
<evidence type="ECO:0000313" key="1">
    <source>
        <dbReference type="EMBL" id="ORC32772.1"/>
    </source>
</evidence>
<protein>
    <submittedName>
        <fullName evidence="1">Uncharacterized protein</fullName>
    </submittedName>
</protein>